<dbReference type="SUPFAM" id="SSF51556">
    <property type="entry name" value="Metallo-dependent hydrolases"/>
    <property type="match status" value="1"/>
</dbReference>
<dbReference type="EMBL" id="JAQQWI010000015">
    <property type="protein sequence ID" value="KAK8012382.1"/>
    <property type="molecule type" value="Genomic_DNA"/>
</dbReference>
<keyword evidence="2" id="KW-0812">Transmembrane</keyword>
<keyword evidence="2" id="KW-1133">Transmembrane helix</keyword>
<proteinExistence type="predicted"/>
<gene>
    <name evidence="4" type="ORF">PG991_009757</name>
</gene>
<dbReference type="InterPro" id="IPR011059">
    <property type="entry name" value="Metal-dep_hydrolase_composite"/>
</dbReference>
<feature type="region of interest" description="Disordered" evidence="1">
    <location>
        <begin position="1"/>
        <end position="23"/>
    </location>
</feature>
<evidence type="ECO:0000259" key="3">
    <source>
        <dbReference type="Pfam" id="PF01979"/>
    </source>
</evidence>
<dbReference type="Proteomes" id="UP001396898">
    <property type="component" value="Unassembled WGS sequence"/>
</dbReference>
<dbReference type="SUPFAM" id="SSF51338">
    <property type="entry name" value="Composite domain of metallo-dependent hydrolases"/>
    <property type="match status" value="1"/>
</dbReference>
<dbReference type="PANTHER" id="PTHR43668">
    <property type="entry name" value="ALLANTOINASE"/>
    <property type="match status" value="1"/>
</dbReference>
<feature type="domain" description="Amidohydrolase-related" evidence="3">
    <location>
        <begin position="171"/>
        <end position="516"/>
    </location>
</feature>
<evidence type="ECO:0000256" key="2">
    <source>
        <dbReference type="SAM" id="Phobius"/>
    </source>
</evidence>
<comment type="caution">
    <text evidence="4">The sequence shown here is derived from an EMBL/GenBank/DDBJ whole genome shotgun (WGS) entry which is preliminary data.</text>
</comment>
<name>A0ABR1RHI3_9PEZI</name>
<dbReference type="PANTHER" id="PTHR43668:SF5">
    <property type="entry name" value="AMIDOHYDROLASE 3 DOMAIN-CONTAINING PROTEIN"/>
    <property type="match status" value="1"/>
</dbReference>
<sequence>MAIKDEEGLSVSPPPYEAESYAHHRQPRFRRRMHKACSVPVFLALVLTLSISYLCIVLGRRVVLDDTSAKAFTPPISSSRFEEGMKICAARHGRPAEPAPETRETNSRWNAIRGQGEAIILRNATLFDGESFLSGPVDIRFSKGLINSVTPASNEDPRILGVKEFDLQGRYVTPGLVDMHSHHTIGSWPGTSVSEDVNEINPMFGTLTPFLRIIDSMKAYDKSTEAIASGGITTSLILPGSANTMGGEGTVIKNVLKSGDSGEYVVEEMLLERDVPTEERHRYMKFACGENPKRSYGHERFALAYILRRHLSRTKEAMEKQDAWCDTASTLYSKAEQARFMEHTGGYPEDLELESTIGLMRGRIAMHNHCYEPEDMETMLRVTREFGIRVRAFHHAMAAWQVPEMLKAYGNNVTVATFAEISLYNRKRTIRTYTPARYYISTEFLLRTSLSQAAIGHAFHLPAEKALQAVTSVPAKAIDVANRVGYVRKGYDADIVVWDSHPLSIGATPQQVFIDGVATLKSDDVEHATGSSMEAHATPSAPSDMPQMRVRKSEREAESFCTSAKKESQSFVIQGIRKSFLDNYPQLSSGVSPPGEAENLTLVINEGQLSCLGTQHTCETAVASLTAAGDRPLHVQLKNGHLLPGLTAMTNLIGMKEIATQASTGNGAASVKDVRDPAYIDHAKYGVYLDGKGFARARMGGVTRVITPPELGSDGMLQGVSTGLRTSGTHTLLDGGIYQDDVGLHVVIGDANKAKGSVSQAIQALRAILLENRGEGNKSAYGLVAEGQMPLLVSVVNLAATQQIIAIKRDFPSVNIVLNGGHAAPLVAKELAEVGIPVILSATRPGFATWEGKDYLVGPPLTRSPASMLSEAGVLYAIARFPRRHHSNSRMLCSDISQTSAAPVVLLADKKPKSVPEGDSRIQSLSLEAAWAAKYAGLSDREAVRLVSRNVEKILGLEPSKDVVLWENSPLQFGASVVLSFEENQEGQLAVATCWPDDVTDDSI</sequence>
<evidence type="ECO:0000313" key="5">
    <source>
        <dbReference type="Proteomes" id="UP001396898"/>
    </source>
</evidence>
<organism evidence="4 5">
    <name type="scientific">Apiospora marii</name>
    <dbReference type="NCBI Taxonomy" id="335849"/>
    <lineage>
        <taxon>Eukaryota</taxon>
        <taxon>Fungi</taxon>
        <taxon>Dikarya</taxon>
        <taxon>Ascomycota</taxon>
        <taxon>Pezizomycotina</taxon>
        <taxon>Sordariomycetes</taxon>
        <taxon>Xylariomycetidae</taxon>
        <taxon>Amphisphaeriales</taxon>
        <taxon>Apiosporaceae</taxon>
        <taxon>Apiospora</taxon>
    </lineage>
</organism>
<feature type="region of interest" description="Disordered" evidence="1">
    <location>
        <begin position="525"/>
        <end position="547"/>
    </location>
</feature>
<protein>
    <submittedName>
        <fullName evidence="4">Carbohydrate esterase family 9</fullName>
    </submittedName>
</protein>
<evidence type="ECO:0000256" key="1">
    <source>
        <dbReference type="SAM" id="MobiDB-lite"/>
    </source>
</evidence>
<reference evidence="4 5" key="1">
    <citation type="submission" date="2023-01" db="EMBL/GenBank/DDBJ databases">
        <title>Analysis of 21 Apiospora genomes using comparative genomics revels a genus with tremendous synthesis potential of carbohydrate active enzymes and secondary metabolites.</title>
        <authorList>
            <person name="Sorensen T."/>
        </authorList>
    </citation>
    <scope>NUCLEOTIDE SEQUENCE [LARGE SCALE GENOMIC DNA]</scope>
    <source>
        <strain evidence="4 5">CBS 20057</strain>
    </source>
</reference>
<dbReference type="InterPro" id="IPR006680">
    <property type="entry name" value="Amidohydro-rel"/>
</dbReference>
<dbReference type="InterPro" id="IPR050138">
    <property type="entry name" value="DHOase/Allantoinase_Hydrolase"/>
</dbReference>
<feature type="transmembrane region" description="Helical" evidence="2">
    <location>
        <begin position="36"/>
        <end position="59"/>
    </location>
</feature>
<keyword evidence="2" id="KW-0472">Membrane</keyword>
<dbReference type="Gene3D" id="3.20.20.140">
    <property type="entry name" value="Metal-dependent hydrolases"/>
    <property type="match status" value="2"/>
</dbReference>
<keyword evidence="5" id="KW-1185">Reference proteome</keyword>
<accession>A0ABR1RHI3</accession>
<dbReference type="InterPro" id="IPR032466">
    <property type="entry name" value="Metal_Hydrolase"/>
</dbReference>
<dbReference type="Pfam" id="PF01979">
    <property type="entry name" value="Amidohydro_1"/>
    <property type="match status" value="1"/>
</dbReference>
<evidence type="ECO:0000313" key="4">
    <source>
        <dbReference type="EMBL" id="KAK8012382.1"/>
    </source>
</evidence>